<dbReference type="Gramene" id="ERN12519">
    <property type="protein sequence ID" value="ERN12519"/>
    <property type="gene ID" value="AMTR_s00025p00190190"/>
</dbReference>
<keyword evidence="3" id="KW-1185">Reference proteome</keyword>
<dbReference type="InterPro" id="IPR051143">
    <property type="entry name" value="TrkH_K-transport"/>
</dbReference>
<protein>
    <recommendedName>
        <fullName evidence="4">Malectin-like domain-containing protein</fullName>
    </recommendedName>
</protein>
<evidence type="ECO:0000313" key="2">
    <source>
        <dbReference type="EMBL" id="ERN12519.1"/>
    </source>
</evidence>
<organism evidence="2 3">
    <name type="scientific">Amborella trichopoda</name>
    <dbReference type="NCBI Taxonomy" id="13333"/>
    <lineage>
        <taxon>Eukaryota</taxon>
        <taxon>Viridiplantae</taxon>
        <taxon>Streptophyta</taxon>
        <taxon>Embryophyta</taxon>
        <taxon>Tracheophyta</taxon>
        <taxon>Spermatophyta</taxon>
        <taxon>Magnoliopsida</taxon>
        <taxon>Amborellales</taxon>
        <taxon>Amborellaceae</taxon>
        <taxon>Amborella</taxon>
    </lineage>
</organism>
<feature type="signal peptide" evidence="1">
    <location>
        <begin position="1"/>
        <end position="16"/>
    </location>
</feature>
<dbReference type="eggNOG" id="KOG1341">
    <property type="taxonomic scope" value="Eukaryota"/>
</dbReference>
<dbReference type="AlphaFoldDB" id="W1PX54"/>
<name>W1PX54_AMBTC</name>
<gene>
    <name evidence="2" type="ORF">AMTR_s00025p00190190</name>
</gene>
<reference evidence="3" key="1">
    <citation type="journal article" date="2013" name="Science">
        <title>The Amborella genome and the evolution of flowering plants.</title>
        <authorList>
            <consortium name="Amborella Genome Project"/>
        </authorList>
    </citation>
    <scope>NUCLEOTIDE SEQUENCE [LARGE SCALE GENOMIC DNA]</scope>
</reference>
<evidence type="ECO:0000313" key="3">
    <source>
        <dbReference type="Proteomes" id="UP000017836"/>
    </source>
</evidence>
<sequence length="122" mass="13618">MLTFSAFLTVSSFTNCAFVPTNENMIAFKKDTPSSLVNYPSTSTGKHSLPFLFDACYLLSEKVDMREEFGYLVENYQWNSEAFSEFGNGEKVDAGLFLSVNLRYSGESVVDLSLLKPALQVL</sequence>
<dbReference type="PANTHER" id="PTHR31064">
    <property type="entry name" value="POTASSIUM TRANSPORT PROTEIN DDB_G0292412-RELATED"/>
    <property type="match status" value="1"/>
</dbReference>
<evidence type="ECO:0000256" key="1">
    <source>
        <dbReference type="SAM" id="SignalP"/>
    </source>
</evidence>
<dbReference type="HOGENOM" id="CLU_2029794_0_0_1"/>
<accession>W1PX54</accession>
<dbReference type="EMBL" id="KI392614">
    <property type="protein sequence ID" value="ERN12519.1"/>
    <property type="molecule type" value="Genomic_DNA"/>
</dbReference>
<dbReference type="PANTHER" id="PTHR31064:SF30">
    <property type="entry name" value="HIGH-AFFINITY POTASSIUM TRANSPORT PROTEIN-RELATED"/>
    <property type="match status" value="1"/>
</dbReference>
<evidence type="ECO:0008006" key="4">
    <source>
        <dbReference type="Google" id="ProtNLM"/>
    </source>
</evidence>
<keyword evidence="1" id="KW-0732">Signal</keyword>
<proteinExistence type="predicted"/>
<feature type="chain" id="PRO_5004808270" description="Malectin-like domain-containing protein" evidence="1">
    <location>
        <begin position="17"/>
        <end position="122"/>
    </location>
</feature>
<dbReference type="Proteomes" id="UP000017836">
    <property type="component" value="Unassembled WGS sequence"/>
</dbReference>
<dbReference type="STRING" id="13333.W1PX54"/>